<dbReference type="Proteomes" id="UP000642144">
    <property type="component" value="Unassembled WGS sequence"/>
</dbReference>
<dbReference type="RefSeq" id="WP_161054846.1">
    <property type="nucleotide sequence ID" value="NZ_WWCT01000006.1"/>
</dbReference>
<reference evidence="2 3" key="1">
    <citation type="submission" date="2019-12" db="EMBL/GenBank/DDBJ databases">
        <title>Novel species isolated from a subtropical stream in China.</title>
        <authorList>
            <person name="Lu H."/>
        </authorList>
    </citation>
    <scope>NUCLEOTIDE SEQUENCE [LARGE SCALE GENOMIC DNA]</scope>
    <source>
        <strain evidence="2 3">CY42W</strain>
    </source>
</reference>
<organism evidence="2 3">
    <name type="scientific">Duganella levis</name>
    <dbReference type="NCBI Taxonomy" id="2692169"/>
    <lineage>
        <taxon>Bacteria</taxon>
        <taxon>Pseudomonadati</taxon>
        <taxon>Pseudomonadota</taxon>
        <taxon>Betaproteobacteria</taxon>
        <taxon>Burkholderiales</taxon>
        <taxon>Oxalobacteraceae</taxon>
        <taxon>Telluria group</taxon>
        <taxon>Duganella</taxon>
    </lineage>
</organism>
<gene>
    <name evidence="2" type="ORF">GTP69_10575</name>
</gene>
<dbReference type="EMBL" id="WWCT01000006">
    <property type="protein sequence ID" value="MYN26852.1"/>
    <property type="molecule type" value="Genomic_DNA"/>
</dbReference>
<name>A0ABW9VYU6_9BURK</name>
<keyword evidence="3" id="KW-1185">Reference proteome</keyword>
<evidence type="ECO:0008006" key="4">
    <source>
        <dbReference type="Google" id="ProtNLM"/>
    </source>
</evidence>
<evidence type="ECO:0000313" key="3">
    <source>
        <dbReference type="Proteomes" id="UP000642144"/>
    </source>
</evidence>
<keyword evidence="1" id="KW-1133">Transmembrane helix</keyword>
<sequence length="91" mass="10079">MNTLTSTGWILVALAVVPLALDAFAVRKVFASSFYEPAQQWAQTALIVLVPIFGAYLTWHLAREHVLLFQSPPVDHVKDIDPTCGDIDYHG</sequence>
<protein>
    <recommendedName>
        <fullName evidence="4">DUF3302 domain-containing protein</fullName>
    </recommendedName>
</protein>
<comment type="caution">
    <text evidence="2">The sequence shown here is derived from an EMBL/GenBank/DDBJ whole genome shotgun (WGS) entry which is preliminary data.</text>
</comment>
<evidence type="ECO:0000256" key="1">
    <source>
        <dbReference type="SAM" id="Phobius"/>
    </source>
</evidence>
<evidence type="ECO:0000313" key="2">
    <source>
        <dbReference type="EMBL" id="MYN26852.1"/>
    </source>
</evidence>
<keyword evidence="1" id="KW-0812">Transmembrane</keyword>
<accession>A0ABW9VYU6</accession>
<feature type="transmembrane region" description="Helical" evidence="1">
    <location>
        <begin position="41"/>
        <end position="62"/>
    </location>
</feature>
<proteinExistence type="predicted"/>
<keyword evidence="1" id="KW-0472">Membrane</keyword>